<dbReference type="PROSITE" id="PS52004">
    <property type="entry name" value="KS3_2"/>
    <property type="match status" value="1"/>
</dbReference>
<dbReference type="GO" id="GO:0006633">
    <property type="term" value="P:fatty acid biosynthetic process"/>
    <property type="evidence" value="ECO:0007669"/>
    <property type="project" value="TreeGrafter"/>
</dbReference>
<dbReference type="NCBIfam" id="TIGR04556">
    <property type="entry name" value="PKS_assoc"/>
    <property type="match status" value="1"/>
</dbReference>
<dbReference type="PANTHER" id="PTHR43775">
    <property type="entry name" value="FATTY ACID SYNTHASE"/>
    <property type="match status" value="1"/>
</dbReference>
<evidence type="ECO:0000313" key="5">
    <source>
        <dbReference type="EMBL" id="AQS99206.1"/>
    </source>
</evidence>
<dbReference type="InterPro" id="IPR020841">
    <property type="entry name" value="PKS_Beta-ketoAc_synthase_dom"/>
</dbReference>
<evidence type="ECO:0000256" key="2">
    <source>
        <dbReference type="ARBA" id="ARBA00022553"/>
    </source>
</evidence>
<accession>A0A1S6K823</accession>
<keyword evidence="1" id="KW-0596">Phosphopantetheine</keyword>
<dbReference type="CDD" id="cd00833">
    <property type="entry name" value="PKS"/>
    <property type="match status" value="1"/>
</dbReference>
<evidence type="ECO:0000256" key="3">
    <source>
        <dbReference type="RuleBase" id="RU003694"/>
    </source>
</evidence>
<dbReference type="InterPro" id="IPR014031">
    <property type="entry name" value="Ketoacyl_synth_C"/>
</dbReference>
<dbReference type="SMART" id="SM00825">
    <property type="entry name" value="PKS_KS"/>
    <property type="match status" value="1"/>
</dbReference>
<dbReference type="InterPro" id="IPR030834">
    <property type="entry name" value="PKS_assoc_dom"/>
</dbReference>
<dbReference type="SUPFAM" id="SSF53901">
    <property type="entry name" value="Thiolase-like"/>
    <property type="match status" value="1"/>
</dbReference>
<dbReference type="Pfam" id="PF02801">
    <property type="entry name" value="Ketoacyl-synt_C"/>
    <property type="match status" value="1"/>
</dbReference>
<keyword evidence="3" id="KW-0808">Transferase</keyword>
<dbReference type="InterPro" id="IPR014030">
    <property type="entry name" value="Ketoacyl_synth_N"/>
</dbReference>
<feature type="domain" description="Ketosynthase family 3 (KS3)" evidence="4">
    <location>
        <begin position="286"/>
        <end position="712"/>
    </location>
</feature>
<keyword evidence="2" id="KW-0597">Phosphoprotein</keyword>
<dbReference type="GO" id="GO:0004312">
    <property type="term" value="F:fatty acid synthase activity"/>
    <property type="evidence" value="ECO:0007669"/>
    <property type="project" value="TreeGrafter"/>
</dbReference>
<dbReference type="Pfam" id="PF00109">
    <property type="entry name" value="ketoacyl-synt"/>
    <property type="match status" value="1"/>
</dbReference>
<evidence type="ECO:0000256" key="1">
    <source>
        <dbReference type="ARBA" id="ARBA00022450"/>
    </source>
</evidence>
<evidence type="ECO:0000259" key="4">
    <source>
        <dbReference type="PROSITE" id="PS52004"/>
    </source>
</evidence>
<dbReference type="InterPro" id="IPR016039">
    <property type="entry name" value="Thiolase-like"/>
</dbReference>
<reference evidence="5" key="1">
    <citation type="journal article" date="2017" name="J. Eukaryot. Microbiol.">
        <title>Role of Modular Polyketide Synthases in the Production of Polyether Ladder Compounds in Ciguatoxin-producing Gambierdiscus polynesiensis and G.excentricus (Dinophyceae).</title>
        <authorList>
            <person name="Kohli G.S."/>
            <person name="Campbell K."/>
            <person name="John U."/>
            <person name="Smith K.F."/>
            <person name="Fraga S."/>
            <person name="Rhodes L.L."/>
            <person name="Murray S.A."/>
        </authorList>
    </citation>
    <scope>NUCLEOTIDE SEQUENCE</scope>
    <source>
        <strain evidence="5">Contig_9569</strain>
    </source>
</reference>
<dbReference type="Gene3D" id="3.40.47.10">
    <property type="match status" value="1"/>
</dbReference>
<comment type="similarity">
    <text evidence="3">Belongs to the thiolase-like superfamily. Beta-ketoacyl-ACP synthases family.</text>
</comment>
<sequence length="1169" mass="126097">MPKMSEELDVIFARADVSGVGMEIAACLESKGFCVINPGLSEADLAQAVSDVDAADGAGKLTRPAEMVVEGLLGAEGSARIMELAIPESDPQQPVTGLRKLDEAMTETARVMDQFMADSLGFSCPWRTPGLVHETGMVSEEPRELTMDEASLWMTTFMRQKLMLLFCLGPMKGTLELRPFDEDAEVFEVATEPGSLIVLRADAMSHRHFANSRALVLSCYLMEHRPLTKHSQALQECSMAPAAQELQNWTVEKMKEIKEQEYEYNEVSDNLPLSWSTAMNSLFHCQQRVAVRGMAGRYPSTFHQPTWFRVQMCGPDYAIEIPLGRWNVYEYYDADPECWRWGKSSLKHGCFMDGAELFDNRFFGLSPAEAGGMDIHQREVLEVGYDALWAAGYKKGKLMNSLGGVYLGSSMTIFGSVSQVSGATGGAASINSNRFSFCLGLKGPSLTLDTESSASLSAVYVGCEGVLDRGRGVKNAYSLSGGVSFQLGTIWWPQLQSAGLLNTAGRVMTFDEAANGYCMGDGCGFVVLKRLTEMVEGEQLYIEDNAPLNGVIAASTMNSNGANSAINAPNGPSEQELVADAVKHAGLIGQNVDAVEVNGQGAFMADAVEVDSLMRVLRGVDADAPLGLGAVKSRCGHATECAGVMSLQKAIMSNAWNLQVPNCHLRTLNPHIEPESKANHLTESLEYERVSSYTGVTSRGFGGTNVHVLTFGECDPCRLLPLPDPDDKRSCIAYWPGGGGELETDVEPRRGYFIAGTWNGFKPVSMDGESGGSFGYTVTLGAHRFEEFQIYLDGDSQRALHPAVPKAYKGAAVQGPDYARKGLNWRIAGTAGAPLEQQKAIRDTPNGALATPDSGLKIVAVTGAGDAGQAGDQYRVRLKVHGKYRGVTWEKVGHTDSVPASSYFVTSNWNGWGFDKMVQDGESSYSVEALLLRSGAEFQIARNADAGQVICPSEPRSDAASPGYGPDDGVAARGMTWLIGGQVGEVYKITVVLEADRLEANVSWVKLREEQLTAEQDSISKRARFGVVGSWGAWVRQSQLTFGGVTSVSVPGALSPSWTSTLYYFFVQIGPGGQESFQLLQDLDWDRVIHPSSLVQASGAPHSVALSPNDGYTVGLVWTIGQGDVAIPGDVFVVKVSAVKDRVTGVSWAKAQPSWELDGAIANNEILKC</sequence>
<proteinExistence type="inferred from homology"/>
<name>A0A1S6K823_9DINO</name>
<dbReference type="PANTHER" id="PTHR43775:SF37">
    <property type="entry name" value="SI:DKEY-61P9.11"/>
    <property type="match status" value="1"/>
</dbReference>
<dbReference type="InterPro" id="IPR050091">
    <property type="entry name" value="PKS_NRPS_Biosynth_Enz"/>
</dbReference>
<dbReference type="EMBL" id="KX395788">
    <property type="protein sequence ID" value="AQS99206.1"/>
    <property type="molecule type" value="Transcribed_RNA"/>
</dbReference>
<protein>
    <submittedName>
        <fullName evidence="5">Type I polyketide synthase</fullName>
    </submittedName>
</protein>
<organism evidence="5">
    <name type="scientific">Gambierdiscus excentricus</name>
    <dbReference type="NCBI Taxonomy" id="986170"/>
    <lineage>
        <taxon>Eukaryota</taxon>
        <taxon>Sar</taxon>
        <taxon>Alveolata</taxon>
        <taxon>Dinophyceae</taxon>
        <taxon>Gonyaulacales</taxon>
        <taxon>Pyrocystaceae</taxon>
        <taxon>Gambierdiscus</taxon>
    </lineage>
</organism>
<dbReference type="AlphaFoldDB" id="A0A1S6K823"/>